<dbReference type="EC" id="2.1.1.64" evidence="1"/>
<reference evidence="2" key="1">
    <citation type="journal article" date="2024" name="Int. J. Syst. Evol. Microbiol.">
        <title>Methylomarinovum tepidoasis sp. nov., a moderately thermophilic methanotroph of the family Methylothermaceae isolated from a deep-sea hydrothermal field.</title>
        <authorList>
            <person name="Hirayama H."/>
            <person name="Takaki Y."/>
            <person name="Abe M."/>
            <person name="Miyazaki M."/>
            <person name="Uematsu K."/>
            <person name="Matsui Y."/>
            <person name="Takai K."/>
        </authorList>
    </citation>
    <scope>NUCLEOTIDE SEQUENCE [LARGE SCALE GENOMIC DNA]</scope>
    <source>
        <strain evidence="2">IT-9</strain>
    </source>
</reference>
<dbReference type="GO" id="GO:0061542">
    <property type="term" value="F:3-demethylubiquinol 3-O-methyltransferase activity"/>
    <property type="evidence" value="ECO:0007669"/>
    <property type="project" value="UniProtKB-EC"/>
</dbReference>
<dbReference type="EMBL" id="AP024714">
    <property type="protein sequence ID" value="BCX80689.1"/>
    <property type="molecule type" value="Genomic_DNA"/>
</dbReference>
<gene>
    <name evidence="1" type="ORF">MIT9_P0263</name>
</gene>
<organism evidence="1 2">
    <name type="scientific">Methylomarinovum caldicuralii</name>
    <dbReference type="NCBI Taxonomy" id="438856"/>
    <lineage>
        <taxon>Bacteria</taxon>
        <taxon>Pseudomonadati</taxon>
        <taxon>Pseudomonadota</taxon>
        <taxon>Gammaproteobacteria</taxon>
        <taxon>Methylococcales</taxon>
        <taxon>Methylothermaceae</taxon>
        <taxon>Methylomarinovum</taxon>
    </lineage>
</organism>
<keyword evidence="1" id="KW-0808">Transferase</keyword>
<accession>A0AAU9C8D4</accession>
<dbReference type="RefSeq" id="WP_317705650.1">
    <property type="nucleotide sequence ID" value="NZ_AP024714.1"/>
</dbReference>
<evidence type="ECO:0000313" key="2">
    <source>
        <dbReference type="Proteomes" id="UP001321825"/>
    </source>
</evidence>
<keyword evidence="2" id="KW-1185">Reference proteome</keyword>
<name>A0AAU9C8D4_9GAMM</name>
<dbReference type="KEGG" id="mcau:MIT9_P0263"/>
<dbReference type="InterPro" id="IPR029063">
    <property type="entry name" value="SAM-dependent_MTases_sf"/>
</dbReference>
<dbReference type="PANTHER" id="PTHR43591">
    <property type="entry name" value="METHYLTRANSFERASE"/>
    <property type="match status" value="1"/>
</dbReference>
<protein>
    <submittedName>
        <fullName evidence="1">2-polyprenyl-6-hydroxyphenyl methylase/3-demethylubiquinone-9 3-methyltransferase</fullName>
        <ecNumber evidence="1">2.1.1.222</ecNumber>
        <ecNumber evidence="1">2.1.1.64</ecNumber>
    </submittedName>
</protein>
<evidence type="ECO:0000313" key="1">
    <source>
        <dbReference type="EMBL" id="BCX80689.1"/>
    </source>
</evidence>
<dbReference type="AlphaFoldDB" id="A0AAU9C8D4"/>
<dbReference type="Gene3D" id="3.40.50.150">
    <property type="entry name" value="Vaccinia Virus protein VP39"/>
    <property type="match status" value="1"/>
</dbReference>
<dbReference type="GO" id="GO:0102208">
    <property type="term" value="F:2-polyprenyl-6-hydroxyphenol methylase activity"/>
    <property type="evidence" value="ECO:0007669"/>
    <property type="project" value="UniProtKB-EC"/>
</dbReference>
<dbReference type="EC" id="2.1.1.222" evidence="1"/>
<dbReference type="SUPFAM" id="SSF53335">
    <property type="entry name" value="S-adenosyl-L-methionine-dependent methyltransferases"/>
    <property type="match status" value="1"/>
</dbReference>
<dbReference type="PANTHER" id="PTHR43591:SF24">
    <property type="entry name" value="2-METHOXY-6-POLYPRENYL-1,4-BENZOQUINOL METHYLASE, MITOCHONDRIAL"/>
    <property type="match status" value="1"/>
</dbReference>
<dbReference type="Proteomes" id="UP001321825">
    <property type="component" value="Chromosome"/>
</dbReference>
<dbReference type="Pfam" id="PF13489">
    <property type="entry name" value="Methyltransf_23"/>
    <property type="match status" value="1"/>
</dbReference>
<sequence>MNESLQKIRQFYNDTYYSNARSPGGITAHLQSLAQRTGIQSGQDVLDVACGAGEWLIACRERGARIAGIDLSDRAIEICRQSFPDGEFHVTAAESLPFEDNRFDVVTCLGSLEHFIDPLRALAEMRRVAKPNATIIILVPNADFLTRRLGLFSGTHQTAAKEDVKTLEEWQQLFNAAGFDVIERWRDLHVLSWSWISLAGLRAVPLRAMQALALACWPLRWQYQVYHKLRIR</sequence>
<dbReference type="GO" id="GO:0032259">
    <property type="term" value="P:methylation"/>
    <property type="evidence" value="ECO:0007669"/>
    <property type="project" value="UniProtKB-KW"/>
</dbReference>
<dbReference type="CDD" id="cd02440">
    <property type="entry name" value="AdoMet_MTases"/>
    <property type="match status" value="1"/>
</dbReference>
<proteinExistence type="predicted"/>
<keyword evidence="1" id="KW-0489">Methyltransferase</keyword>